<feature type="domain" description="Aminopeptidase N-like N-terminal" evidence="13">
    <location>
        <begin position="20"/>
        <end position="164"/>
    </location>
</feature>
<dbReference type="GO" id="GO:0043171">
    <property type="term" value="P:peptide catabolic process"/>
    <property type="evidence" value="ECO:0007669"/>
    <property type="project" value="TreeGrafter"/>
</dbReference>
<dbReference type="InterPro" id="IPR014782">
    <property type="entry name" value="Peptidase_M1_dom"/>
</dbReference>
<evidence type="ECO:0000259" key="13">
    <source>
        <dbReference type="Pfam" id="PF17900"/>
    </source>
</evidence>
<dbReference type="Gene3D" id="1.10.390.10">
    <property type="entry name" value="Neutral Protease Domain 2"/>
    <property type="match status" value="1"/>
</dbReference>
<dbReference type="PANTHER" id="PTHR11533">
    <property type="entry name" value="PROTEASE M1 ZINC METALLOPROTEASE"/>
    <property type="match status" value="1"/>
</dbReference>
<feature type="binding site" evidence="9">
    <location>
        <position position="356"/>
    </location>
    <ligand>
        <name>Zn(2+)</name>
        <dbReference type="ChEBI" id="CHEBI:29105"/>
        <note>catalytic</note>
    </ligand>
</feature>
<dbReference type="InterPro" id="IPR034016">
    <property type="entry name" value="M1_APN-typ"/>
</dbReference>
<feature type="domain" description="Aminopeptidase N-like N-terminal" evidence="13">
    <location>
        <begin position="181"/>
        <end position="257"/>
    </location>
</feature>
<evidence type="ECO:0000256" key="2">
    <source>
        <dbReference type="ARBA" id="ARBA00022438"/>
    </source>
</evidence>
<dbReference type="GO" id="GO:0005737">
    <property type="term" value="C:cytoplasm"/>
    <property type="evidence" value="ECO:0007669"/>
    <property type="project" value="TreeGrafter"/>
</dbReference>
<dbReference type="AlphaFoldDB" id="A0AAV5A7B4"/>
<gene>
    <name evidence="14" type="ORF">Clacol_004396</name>
</gene>
<dbReference type="SUPFAM" id="SSF55486">
    <property type="entry name" value="Metalloproteases ('zincins'), catalytic domain"/>
    <property type="match status" value="1"/>
</dbReference>
<dbReference type="Pfam" id="PF11838">
    <property type="entry name" value="ERAP1_C"/>
    <property type="match status" value="1"/>
</dbReference>
<dbReference type="GO" id="GO:0042277">
    <property type="term" value="F:peptide binding"/>
    <property type="evidence" value="ECO:0007669"/>
    <property type="project" value="TreeGrafter"/>
</dbReference>
<organism evidence="14 15">
    <name type="scientific">Clathrus columnatus</name>
    <dbReference type="NCBI Taxonomy" id="1419009"/>
    <lineage>
        <taxon>Eukaryota</taxon>
        <taxon>Fungi</taxon>
        <taxon>Dikarya</taxon>
        <taxon>Basidiomycota</taxon>
        <taxon>Agaricomycotina</taxon>
        <taxon>Agaricomycetes</taxon>
        <taxon>Phallomycetidae</taxon>
        <taxon>Phallales</taxon>
        <taxon>Clathraceae</taxon>
        <taxon>Clathrus</taxon>
    </lineage>
</organism>
<dbReference type="InterPro" id="IPR050344">
    <property type="entry name" value="Peptidase_M1_aminopeptidases"/>
</dbReference>
<evidence type="ECO:0000256" key="10">
    <source>
        <dbReference type="RuleBase" id="RU364040"/>
    </source>
</evidence>
<dbReference type="Gene3D" id="1.25.50.20">
    <property type="match status" value="1"/>
</dbReference>
<evidence type="ECO:0000313" key="14">
    <source>
        <dbReference type="EMBL" id="GJJ10170.1"/>
    </source>
</evidence>
<dbReference type="PANTHER" id="PTHR11533:SF174">
    <property type="entry name" value="PUROMYCIN-SENSITIVE AMINOPEPTIDASE-RELATED"/>
    <property type="match status" value="1"/>
</dbReference>
<keyword evidence="2 10" id="KW-0031">Aminopeptidase</keyword>
<evidence type="ECO:0000256" key="8">
    <source>
        <dbReference type="PIRSR" id="PIRSR634016-1"/>
    </source>
</evidence>
<proteinExistence type="inferred from homology"/>
<dbReference type="EMBL" id="BPWL01000005">
    <property type="protein sequence ID" value="GJJ10170.1"/>
    <property type="molecule type" value="Genomic_DNA"/>
</dbReference>
<dbReference type="InterPro" id="IPR045357">
    <property type="entry name" value="Aminopeptidase_N-like_N"/>
</dbReference>
<feature type="active site" description="Proton acceptor" evidence="8">
    <location>
        <position position="357"/>
    </location>
</feature>
<keyword evidence="7 10" id="KW-0482">Metalloprotease</keyword>
<accession>A0AAV5A7B4</accession>
<dbReference type="EC" id="3.4.11.-" evidence="10"/>
<dbReference type="Proteomes" id="UP001050691">
    <property type="component" value="Unassembled WGS sequence"/>
</dbReference>
<evidence type="ECO:0000256" key="9">
    <source>
        <dbReference type="PIRSR" id="PIRSR634016-3"/>
    </source>
</evidence>
<dbReference type="Gene3D" id="2.60.40.1730">
    <property type="entry name" value="tricorn interacting facor f3 domain"/>
    <property type="match status" value="1"/>
</dbReference>
<dbReference type="GO" id="GO:0006508">
    <property type="term" value="P:proteolysis"/>
    <property type="evidence" value="ECO:0007669"/>
    <property type="project" value="UniProtKB-KW"/>
</dbReference>
<dbReference type="GO" id="GO:0016020">
    <property type="term" value="C:membrane"/>
    <property type="evidence" value="ECO:0007669"/>
    <property type="project" value="TreeGrafter"/>
</dbReference>
<feature type="domain" description="Peptidase M1 membrane alanine aminopeptidase" evidence="11">
    <location>
        <begin position="286"/>
        <end position="494"/>
    </location>
</feature>
<dbReference type="InterPro" id="IPR001930">
    <property type="entry name" value="Peptidase_M1"/>
</dbReference>
<evidence type="ECO:0000256" key="5">
    <source>
        <dbReference type="ARBA" id="ARBA00022801"/>
    </source>
</evidence>
<keyword evidence="5 10" id="KW-0378">Hydrolase</keyword>
<dbReference type="CDD" id="cd09601">
    <property type="entry name" value="M1_APN-Q_like"/>
    <property type="match status" value="1"/>
</dbReference>
<comment type="cofactor">
    <cofactor evidence="9 10">
        <name>Zn(2+)</name>
        <dbReference type="ChEBI" id="CHEBI:29105"/>
    </cofactor>
    <text evidence="9 10">Binds 1 zinc ion per subunit.</text>
</comment>
<evidence type="ECO:0000313" key="15">
    <source>
        <dbReference type="Proteomes" id="UP001050691"/>
    </source>
</evidence>
<dbReference type="GO" id="GO:0070006">
    <property type="term" value="F:metalloaminopeptidase activity"/>
    <property type="evidence" value="ECO:0007669"/>
    <property type="project" value="TreeGrafter"/>
</dbReference>
<evidence type="ECO:0000256" key="6">
    <source>
        <dbReference type="ARBA" id="ARBA00022833"/>
    </source>
</evidence>
<dbReference type="PRINTS" id="PR00756">
    <property type="entry name" value="ALADIPTASE"/>
</dbReference>
<comment type="caution">
    <text evidence="14">The sequence shown here is derived from an EMBL/GenBank/DDBJ whole genome shotgun (WGS) entry which is preliminary data.</text>
</comment>
<sequence length="903" mass="101856">MPNLQSDNHTQFRLPTEVKPIHYDIVIKTDLEKLEFQGIVIIEYIHGQLPLYLCNLTLTLFGLSSLNVKSDTRSLTFNSTNICITSVAVTYADGSTRKIDLDKLSFDESLEQATLALPTALKRGSKAALSIHYKRSLTNELRGYYYSKYEIRGQKRYYAVTQFEVDPFYIDSVRSFVDLVKPTAARRAFPCWDEPALKATFQVSMISRNTTVNLSNMPVVSETKVISSSVAQFFADDNFDGWKITKFERTPMMSTYIVALANGDFQYRESSYKIATEDLILQTQFCLDVKAKVLIQYEQAFDIEFALPKLDTLVAHEFTGAMENWGLIIGQPSALLVDPERTDLAKKQNIAGTQSHEVANSTFNFIRQMSQQFYVMVVGFATLMGHVIILNKLFPEWKVYSSFYDLQTSEALSLDARLSSHPIQVDIPNPNEIGQKALGIVLRMLSVYTGEERFLRGVSIYLKNHLYDNTVTADLWAGIQEATGLDIPGLMNNWISKTGYPVLTAKETESGIRIRQDRFLITGKAGENDNRTIWHVPLRIQTVNSKGQVFIDEQALLTNRETTYELKVDILWKLNAGGTGFYRVLYPPGYLVKLGQEASRIGSTLSTEDRLGLLNDAMTLATSGYSTTSSALTLIDTLKSVTEYLVWKSITSQVGSVIQSRSDKADEDDLRDFLRTIVAPLVKKMGYEYPPGEQPDTVQLRTTVISTAANSGLTETVRKLQEWFEIYLDTGSASHIPPDLISPTFKVATEYGGRREWEEMKKVFNNPSDPSTQFSALYAMCNTRDPVLIGENFDFILNSVPNHMIIYFFFGVATNDKIGKKVLSFLKMNYDEIFKKLDGTFLLSHLLHAISGALKTFQDAQELEDFFKDKDTSKINQSLSQALDLVRARAAWSEVSRNPTIIL</sequence>
<comment type="similarity">
    <text evidence="1 10">Belongs to the peptidase M1 family.</text>
</comment>
<dbReference type="SUPFAM" id="SSF63737">
    <property type="entry name" value="Leukotriene A4 hydrolase N-terminal domain"/>
    <property type="match status" value="1"/>
</dbReference>
<keyword evidence="6 9" id="KW-0862">Zinc</keyword>
<name>A0AAV5A7B4_9AGAM</name>
<dbReference type="InterPro" id="IPR042097">
    <property type="entry name" value="Aminopeptidase_N-like_N_sf"/>
</dbReference>
<keyword evidence="4 9" id="KW-0479">Metal-binding</keyword>
<keyword evidence="15" id="KW-1185">Reference proteome</keyword>
<reference evidence="14" key="1">
    <citation type="submission" date="2021-10" db="EMBL/GenBank/DDBJ databases">
        <title>De novo Genome Assembly of Clathrus columnatus (Basidiomycota, Fungi) Using Illumina and Nanopore Sequence Data.</title>
        <authorList>
            <person name="Ogiso-Tanaka E."/>
            <person name="Itagaki H."/>
            <person name="Hosoya T."/>
            <person name="Hosaka K."/>
        </authorList>
    </citation>
    <scope>NUCLEOTIDE SEQUENCE</scope>
    <source>
        <strain evidence="14">MO-923</strain>
    </source>
</reference>
<evidence type="ECO:0000259" key="11">
    <source>
        <dbReference type="Pfam" id="PF01433"/>
    </source>
</evidence>
<dbReference type="GO" id="GO:0005615">
    <property type="term" value="C:extracellular space"/>
    <property type="evidence" value="ECO:0007669"/>
    <property type="project" value="TreeGrafter"/>
</dbReference>
<dbReference type="InterPro" id="IPR024571">
    <property type="entry name" value="ERAP1-like_C_dom"/>
</dbReference>
<protein>
    <recommendedName>
        <fullName evidence="10">Aminopeptidase</fullName>
        <ecNumber evidence="10">3.4.11.-</ecNumber>
    </recommendedName>
</protein>
<dbReference type="Pfam" id="PF17900">
    <property type="entry name" value="Peptidase_M1_N"/>
    <property type="match status" value="2"/>
</dbReference>
<dbReference type="Pfam" id="PF01433">
    <property type="entry name" value="Peptidase_M1"/>
    <property type="match status" value="1"/>
</dbReference>
<feature type="domain" description="ERAP1-like C-terminal" evidence="12">
    <location>
        <begin position="572"/>
        <end position="887"/>
    </location>
</feature>
<evidence type="ECO:0000256" key="7">
    <source>
        <dbReference type="ARBA" id="ARBA00023049"/>
    </source>
</evidence>
<evidence type="ECO:0000259" key="12">
    <source>
        <dbReference type="Pfam" id="PF11838"/>
    </source>
</evidence>
<dbReference type="Gene3D" id="2.60.40.1910">
    <property type="match status" value="1"/>
</dbReference>
<dbReference type="GO" id="GO:0008270">
    <property type="term" value="F:zinc ion binding"/>
    <property type="evidence" value="ECO:0007669"/>
    <property type="project" value="UniProtKB-UniRule"/>
</dbReference>
<evidence type="ECO:0000256" key="1">
    <source>
        <dbReference type="ARBA" id="ARBA00010136"/>
    </source>
</evidence>
<keyword evidence="3 10" id="KW-0645">Protease</keyword>
<evidence type="ECO:0000256" key="3">
    <source>
        <dbReference type="ARBA" id="ARBA00022670"/>
    </source>
</evidence>
<dbReference type="InterPro" id="IPR027268">
    <property type="entry name" value="Peptidase_M4/M1_CTD_sf"/>
</dbReference>
<evidence type="ECO:0000256" key="4">
    <source>
        <dbReference type="ARBA" id="ARBA00022723"/>
    </source>
</evidence>